<organism evidence="8 9">
    <name type="scientific">Microbacterium rhizosphaerae</name>
    <dbReference type="NCBI Taxonomy" id="1678237"/>
    <lineage>
        <taxon>Bacteria</taxon>
        <taxon>Bacillati</taxon>
        <taxon>Actinomycetota</taxon>
        <taxon>Actinomycetes</taxon>
        <taxon>Micrococcales</taxon>
        <taxon>Microbacteriaceae</taxon>
        <taxon>Microbacterium</taxon>
    </lineage>
</organism>
<dbReference type="InterPro" id="IPR013249">
    <property type="entry name" value="RNA_pol_sigma70_r4_t2"/>
</dbReference>
<comment type="similarity">
    <text evidence="1">Belongs to the sigma-70 factor family. ECF subfamily.</text>
</comment>
<reference evidence="8 9" key="1">
    <citation type="submission" date="2023-11" db="EMBL/GenBank/DDBJ databases">
        <title>Genome sequence of Microbacterium rhizosphaerae KACC 19337.</title>
        <authorList>
            <person name="Choi H."/>
            <person name="Kim S."/>
            <person name="Kim Y."/>
            <person name="Kwon S.-W."/>
            <person name="Heo J."/>
        </authorList>
    </citation>
    <scope>NUCLEOTIDE SEQUENCE [LARGE SCALE GENOMIC DNA]</scope>
    <source>
        <strain evidence="8 9">KACC 19337</strain>
    </source>
</reference>
<dbReference type="InterPro" id="IPR013324">
    <property type="entry name" value="RNA_pol_sigma_r3/r4-like"/>
</dbReference>
<keyword evidence="3" id="KW-0731">Sigma factor</keyword>
<evidence type="ECO:0000313" key="9">
    <source>
        <dbReference type="Proteomes" id="UP001323798"/>
    </source>
</evidence>
<dbReference type="Pfam" id="PF08281">
    <property type="entry name" value="Sigma70_r4_2"/>
    <property type="match status" value="1"/>
</dbReference>
<accession>A0ABZ0SJP4</accession>
<evidence type="ECO:0000256" key="1">
    <source>
        <dbReference type="ARBA" id="ARBA00010641"/>
    </source>
</evidence>
<feature type="domain" description="RNA polymerase sigma factor 70 region 4 type 2" evidence="6">
    <location>
        <begin position="125"/>
        <end position="164"/>
    </location>
</feature>
<dbReference type="SUPFAM" id="SSF88946">
    <property type="entry name" value="Sigma2 domain of RNA polymerase sigma factors"/>
    <property type="match status" value="1"/>
</dbReference>
<dbReference type="Gene3D" id="1.10.1740.10">
    <property type="match status" value="1"/>
</dbReference>
<dbReference type="InterPro" id="IPR046531">
    <property type="entry name" value="DUF6596"/>
</dbReference>
<evidence type="ECO:0000313" key="8">
    <source>
        <dbReference type="EMBL" id="WPR88339.1"/>
    </source>
</evidence>
<gene>
    <name evidence="8" type="ORF">SM116_11160</name>
</gene>
<keyword evidence="4" id="KW-0804">Transcription</keyword>
<dbReference type="Pfam" id="PF20239">
    <property type="entry name" value="DUF6596"/>
    <property type="match status" value="1"/>
</dbReference>
<dbReference type="Proteomes" id="UP001323798">
    <property type="component" value="Chromosome"/>
</dbReference>
<evidence type="ECO:0000259" key="6">
    <source>
        <dbReference type="Pfam" id="PF08281"/>
    </source>
</evidence>
<sequence>MTSRIEDAYRVDAGRILGAVAAYIGDLQLAEDAVHDAFLRALAQERSGVRLDNPSAWITTAARRIAIDYVRRAQTAARALPALAFETRPVRGSTGEDDMSAFAFTGDERLELILMVCHPDVAEETRLGLALRFVCGVPTRDVAAMLLVSEATMAARLTRAKKRLHDSPLRFAMEDDAQVRERMPDALVVISLVYTAGYAAPTADTSGRLRRDAVDLARDALRVCPGEAEASGLLGLLLLTEARQSTRLDPAGELVDLATADRRAWNRALIAEGESLATRALQGGIGRFALQAGIAGLHDIAPTWESTDWPAIAQLYDGLVAVWPSPSARLGRLVARGYSAELGPESARLELDADDALFAGVLAAQAFAARAEMDVRCGDELAGRGDYAEALARETDAAARRYLQRRLDALG</sequence>
<evidence type="ECO:0000256" key="4">
    <source>
        <dbReference type="ARBA" id="ARBA00023163"/>
    </source>
</evidence>
<feature type="domain" description="DUF6596" evidence="7">
    <location>
        <begin position="182"/>
        <end position="280"/>
    </location>
</feature>
<dbReference type="InterPro" id="IPR007627">
    <property type="entry name" value="RNA_pol_sigma70_r2"/>
</dbReference>
<evidence type="ECO:0000256" key="2">
    <source>
        <dbReference type="ARBA" id="ARBA00023015"/>
    </source>
</evidence>
<feature type="domain" description="RNA polymerase sigma-70 region 2" evidence="5">
    <location>
        <begin position="15"/>
        <end position="74"/>
    </location>
</feature>
<dbReference type="PANTHER" id="PTHR47756:SF2">
    <property type="entry name" value="BLL6612 PROTEIN"/>
    <property type="match status" value="1"/>
</dbReference>
<dbReference type="RefSeq" id="WP_320941059.1">
    <property type="nucleotide sequence ID" value="NZ_BAABEU010000010.1"/>
</dbReference>
<dbReference type="SUPFAM" id="SSF88659">
    <property type="entry name" value="Sigma3 and sigma4 domains of RNA polymerase sigma factors"/>
    <property type="match status" value="1"/>
</dbReference>
<protein>
    <submittedName>
        <fullName evidence="8">DUF6596 domain-containing protein</fullName>
    </submittedName>
</protein>
<evidence type="ECO:0000256" key="3">
    <source>
        <dbReference type="ARBA" id="ARBA00023082"/>
    </source>
</evidence>
<evidence type="ECO:0000259" key="5">
    <source>
        <dbReference type="Pfam" id="PF04542"/>
    </source>
</evidence>
<dbReference type="Pfam" id="PF04542">
    <property type="entry name" value="Sigma70_r2"/>
    <property type="match status" value="1"/>
</dbReference>
<evidence type="ECO:0000259" key="7">
    <source>
        <dbReference type="Pfam" id="PF20239"/>
    </source>
</evidence>
<dbReference type="PANTHER" id="PTHR47756">
    <property type="entry name" value="BLL6612 PROTEIN-RELATED"/>
    <property type="match status" value="1"/>
</dbReference>
<proteinExistence type="inferred from homology"/>
<name>A0ABZ0SJP4_9MICO</name>
<dbReference type="EMBL" id="CP139368">
    <property type="protein sequence ID" value="WPR88339.1"/>
    <property type="molecule type" value="Genomic_DNA"/>
</dbReference>
<dbReference type="InterPro" id="IPR013325">
    <property type="entry name" value="RNA_pol_sigma_r2"/>
</dbReference>
<keyword evidence="2" id="KW-0805">Transcription regulation</keyword>
<keyword evidence="9" id="KW-1185">Reference proteome</keyword>